<dbReference type="Pfam" id="PF10544">
    <property type="entry name" value="T5orf172"/>
    <property type="match status" value="1"/>
</dbReference>
<organism evidence="3 4">
    <name type="scientific">Baudoinia panamericana (strain UAMH 10762)</name>
    <name type="common">Angels' share fungus</name>
    <name type="synonym">Baudoinia compniacensis (strain UAMH 10762)</name>
    <dbReference type="NCBI Taxonomy" id="717646"/>
    <lineage>
        <taxon>Eukaryota</taxon>
        <taxon>Fungi</taxon>
        <taxon>Dikarya</taxon>
        <taxon>Ascomycota</taxon>
        <taxon>Pezizomycotina</taxon>
        <taxon>Dothideomycetes</taxon>
        <taxon>Dothideomycetidae</taxon>
        <taxon>Mycosphaerellales</taxon>
        <taxon>Teratosphaeriaceae</taxon>
        <taxon>Baudoinia</taxon>
    </lineage>
</organism>
<dbReference type="AlphaFoldDB" id="M2LHB1"/>
<dbReference type="EMBL" id="KB445560">
    <property type="protein sequence ID" value="EMC93517.1"/>
    <property type="molecule type" value="Genomic_DNA"/>
</dbReference>
<dbReference type="GeneID" id="19110173"/>
<feature type="domain" description="Bacteriophage T5 Orf172 DNA-binding" evidence="2">
    <location>
        <begin position="315"/>
        <end position="408"/>
    </location>
</feature>
<dbReference type="KEGG" id="bcom:BAUCODRAFT_244346"/>
<dbReference type="RefSeq" id="XP_007679634.1">
    <property type="nucleotide sequence ID" value="XM_007681444.1"/>
</dbReference>
<dbReference type="InterPro" id="IPR018306">
    <property type="entry name" value="Phage_T5_Orf172_DNA-bd"/>
</dbReference>
<reference evidence="3 4" key="1">
    <citation type="journal article" date="2012" name="PLoS Pathog.">
        <title>Diverse lifestyles and strategies of plant pathogenesis encoded in the genomes of eighteen Dothideomycetes fungi.</title>
        <authorList>
            <person name="Ohm R.A."/>
            <person name="Feau N."/>
            <person name="Henrissat B."/>
            <person name="Schoch C.L."/>
            <person name="Horwitz B.A."/>
            <person name="Barry K.W."/>
            <person name="Condon B.J."/>
            <person name="Copeland A.C."/>
            <person name="Dhillon B."/>
            <person name="Glaser F."/>
            <person name="Hesse C.N."/>
            <person name="Kosti I."/>
            <person name="LaButti K."/>
            <person name="Lindquist E.A."/>
            <person name="Lucas S."/>
            <person name="Salamov A.A."/>
            <person name="Bradshaw R.E."/>
            <person name="Ciuffetti L."/>
            <person name="Hamelin R.C."/>
            <person name="Kema G.H.J."/>
            <person name="Lawrence C."/>
            <person name="Scott J.A."/>
            <person name="Spatafora J.W."/>
            <person name="Turgeon B.G."/>
            <person name="de Wit P.J.G.M."/>
            <person name="Zhong S."/>
            <person name="Goodwin S.B."/>
            <person name="Grigoriev I.V."/>
        </authorList>
    </citation>
    <scope>NUCLEOTIDE SEQUENCE [LARGE SCALE GENOMIC DNA]</scope>
    <source>
        <strain evidence="3 4">UAMH 10762</strain>
    </source>
</reference>
<feature type="region of interest" description="Disordered" evidence="1">
    <location>
        <begin position="227"/>
        <end position="281"/>
    </location>
</feature>
<dbReference type="OrthoDB" id="3511049at2759"/>
<feature type="region of interest" description="Disordered" evidence="1">
    <location>
        <begin position="112"/>
        <end position="213"/>
    </location>
</feature>
<keyword evidence="4" id="KW-1185">Reference proteome</keyword>
<evidence type="ECO:0000259" key="2">
    <source>
        <dbReference type="SMART" id="SM00974"/>
    </source>
</evidence>
<dbReference type="SMART" id="SM00974">
    <property type="entry name" value="T5orf172"/>
    <property type="match status" value="1"/>
</dbReference>
<gene>
    <name evidence="3" type="ORF">BAUCODRAFT_244346</name>
</gene>
<dbReference type="STRING" id="717646.M2LHB1"/>
<dbReference type="HOGENOM" id="CLU_518719_0_0_1"/>
<protein>
    <recommendedName>
        <fullName evidence="2">Bacteriophage T5 Orf172 DNA-binding domain-containing protein</fullName>
    </recommendedName>
</protein>
<accession>M2LHB1</accession>
<sequence>MNTPSYTDVSTALISLDPDDTFSGVAEDKTLRCSNDIPHYRLWEARALVQQDSSGYTHREHVKRVKDIIALLVCEEHQCNKSYTYKDAVRDKWQSEFPEFDFKLLTRSRYSLSSSRGSTPAGASPNTPLTRSPSFRSTPPTSLTPSRSEQQTPVSGSNSRQVPLSSDDQQHSGSGMSQQQTSDTGLRLLPPPRFALPVSVGEGPTVSGPIHDELPQQTQDEMVGVEAEPGNNANDVFQPTPVDGRSTDPVPRVEQEVTSSRRSSRGNRAPSSRGVFRPGDASSWSPWTIRSEVRSLILEPLPKPRDKGCLYIIQNARRTHVKIGYTMRPFRTRLQEIARDVGVPLDLDNPWHLSGIPHLQLLRLEALVHADLAFFQRDLIIGMGSTRRTRREWFEVEMADAQRTVRLWWDIMRKIRMEPGVEIDPSACEALTSSSAFDVSMSGVADQATPFADVNNDHNGRIEMWTQLLLSRRTSGHLRTESILKWLGGCVLVLGLPTLLGVDTAAASTLSFFLVAVWTRHMASS</sequence>
<dbReference type="Proteomes" id="UP000011761">
    <property type="component" value="Unassembled WGS sequence"/>
</dbReference>
<evidence type="ECO:0000256" key="1">
    <source>
        <dbReference type="SAM" id="MobiDB-lite"/>
    </source>
</evidence>
<evidence type="ECO:0000313" key="4">
    <source>
        <dbReference type="Proteomes" id="UP000011761"/>
    </source>
</evidence>
<feature type="compositionally biased region" description="Low complexity" evidence="1">
    <location>
        <begin position="127"/>
        <end position="148"/>
    </location>
</feature>
<proteinExistence type="predicted"/>
<feature type="compositionally biased region" description="Polar residues" evidence="1">
    <location>
        <begin position="149"/>
        <end position="164"/>
    </location>
</feature>
<feature type="compositionally biased region" description="Low complexity" evidence="1">
    <location>
        <begin position="165"/>
        <end position="188"/>
    </location>
</feature>
<evidence type="ECO:0000313" key="3">
    <source>
        <dbReference type="EMBL" id="EMC93517.1"/>
    </source>
</evidence>
<name>M2LHB1_BAUPA</name>